<dbReference type="AlphaFoldDB" id="A0A1I8AR90"/>
<name>A0A1I8AR90_9BILA</name>
<reference evidence="3" key="1">
    <citation type="submission" date="2016-11" db="UniProtKB">
        <authorList>
            <consortium name="WormBaseParasite"/>
        </authorList>
    </citation>
    <scope>IDENTIFICATION</scope>
</reference>
<dbReference type="Gene3D" id="3.30.710.10">
    <property type="entry name" value="Potassium Channel Kv1.1, Chain A"/>
    <property type="match status" value="1"/>
</dbReference>
<dbReference type="PROSITE" id="PS50097">
    <property type="entry name" value="BTB"/>
    <property type="match status" value="1"/>
</dbReference>
<sequence length="290" mass="32706">MANTGKIAGTLERTATSAEVEIGGAKWSLCRDGYSYEFRCSVGDGTNALWNCLAKGRLTACQPVNGRKTETWTESFNFFMHTMHGYAHSERIYMPFCRNPVNFEAEVEVIKLQVIDLSAPPSKSIVSTEDGACFEVDGEKFWLSKKVLSFHSPVFEAMFSADFKEKATGMYHLKEVKLDDFEMFLSVLYNMDIPITTQKSLEGLLRLGDMWQCDAVIRICRDIISRPDSTFLTLKAKIQLCDRHGFCLQLTAVIEKAELDEVKKLVKDGCRAQLSSFTLNVILDRLAASW</sequence>
<dbReference type="SUPFAM" id="SSF54695">
    <property type="entry name" value="POZ domain"/>
    <property type="match status" value="1"/>
</dbReference>
<dbReference type="PANTHER" id="PTHR22744">
    <property type="entry name" value="HELIX LOOP HELIX PROTEIN 21-RELATED"/>
    <property type="match status" value="1"/>
</dbReference>
<proteinExistence type="predicted"/>
<keyword evidence="2" id="KW-1185">Reference proteome</keyword>
<feature type="domain" description="BTB" evidence="1">
    <location>
        <begin position="130"/>
        <end position="197"/>
    </location>
</feature>
<accession>A0A1I8AR90</accession>
<evidence type="ECO:0000313" key="2">
    <source>
        <dbReference type="Proteomes" id="UP000095287"/>
    </source>
</evidence>
<dbReference type="InterPro" id="IPR011333">
    <property type="entry name" value="SKP1/BTB/POZ_sf"/>
</dbReference>
<dbReference type="PANTHER" id="PTHR22744:SF17">
    <property type="entry name" value="BTB DOMAIN-CONTAINING PROTEIN"/>
    <property type="match status" value="1"/>
</dbReference>
<dbReference type="InterPro" id="IPR000210">
    <property type="entry name" value="BTB/POZ_dom"/>
</dbReference>
<dbReference type="CDD" id="cd18186">
    <property type="entry name" value="BTB_POZ_ZBTB_KLHL-like"/>
    <property type="match status" value="1"/>
</dbReference>
<organism evidence="2 3">
    <name type="scientific">Steinernema glaseri</name>
    <dbReference type="NCBI Taxonomy" id="37863"/>
    <lineage>
        <taxon>Eukaryota</taxon>
        <taxon>Metazoa</taxon>
        <taxon>Ecdysozoa</taxon>
        <taxon>Nematoda</taxon>
        <taxon>Chromadorea</taxon>
        <taxon>Rhabditida</taxon>
        <taxon>Tylenchina</taxon>
        <taxon>Panagrolaimomorpha</taxon>
        <taxon>Strongyloidoidea</taxon>
        <taxon>Steinernematidae</taxon>
        <taxon>Steinernema</taxon>
    </lineage>
</organism>
<protein>
    <submittedName>
        <fullName evidence="3">BTB domain-containing protein</fullName>
    </submittedName>
</protein>
<dbReference type="SMART" id="SM00225">
    <property type="entry name" value="BTB"/>
    <property type="match status" value="1"/>
</dbReference>
<evidence type="ECO:0000313" key="3">
    <source>
        <dbReference type="WBParaSite" id="L893_g8243.t1"/>
    </source>
</evidence>
<dbReference type="Pfam" id="PF00651">
    <property type="entry name" value="BTB"/>
    <property type="match status" value="1"/>
</dbReference>
<dbReference type="WBParaSite" id="L893_g8243.t1">
    <property type="protein sequence ID" value="L893_g8243.t1"/>
    <property type="gene ID" value="L893_g8243"/>
</dbReference>
<dbReference type="Proteomes" id="UP000095287">
    <property type="component" value="Unplaced"/>
</dbReference>
<evidence type="ECO:0000259" key="1">
    <source>
        <dbReference type="PROSITE" id="PS50097"/>
    </source>
</evidence>